<proteinExistence type="predicted"/>
<dbReference type="Proteomes" id="UP001597548">
    <property type="component" value="Unassembled WGS sequence"/>
</dbReference>
<sequence length="148" mass="16546">MSSTKSQLLEVCLAHVNKRIANYKDEIETIKDSIENNDKGDGEDDSGNGKLYNDLEKNSQYLSDATKMLDTLKLIKPNMIHQHVVLGSLVKTDTSNFYLAVSIGKVEIDNENYFILSKSSPIGELLINKTIGDSITFNNTAYKIKDIK</sequence>
<keyword evidence="1" id="KW-0251">Elongation factor</keyword>
<name>A0ABW5ZNC4_9FLAO</name>
<organism evidence="1 2">
    <name type="scientific">Psychroserpens luteus</name>
    <dbReference type="NCBI Taxonomy" id="1434066"/>
    <lineage>
        <taxon>Bacteria</taxon>
        <taxon>Pseudomonadati</taxon>
        <taxon>Bacteroidota</taxon>
        <taxon>Flavobacteriia</taxon>
        <taxon>Flavobacteriales</taxon>
        <taxon>Flavobacteriaceae</taxon>
        <taxon>Psychroserpens</taxon>
    </lineage>
</organism>
<dbReference type="RefSeq" id="WP_194507144.1">
    <property type="nucleotide sequence ID" value="NZ_JADILU010000002.1"/>
</dbReference>
<dbReference type="EMBL" id="JBHUOS010000001">
    <property type="protein sequence ID" value="MFD2914051.1"/>
    <property type="molecule type" value="Genomic_DNA"/>
</dbReference>
<protein>
    <submittedName>
        <fullName evidence="1">Transcription elongation factor</fullName>
    </submittedName>
</protein>
<keyword evidence="2" id="KW-1185">Reference proteome</keyword>
<evidence type="ECO:0000313" key="1">
    <source>
        <dbReference type="EMBL" id="MFD2914051.1"/>
    </source>
</evidence>
<comment type="caution">
    <text evidence="1">The sequence shown here is derived from an EMBL/GenBank/DDBJ whole genome shotgun (WGS) entry which is preliminary data.</text>
</comment>
<dbReference type="GO" id="GO:0003746">
    <property type="term" value="F:translation elongation factor activity"/>
    <property type="evidence" value="ECO:0007669"/>
    <property type="project" value="UniProtKB-KW"/>
</dbReference>
<accession>A0ABW5ZNC4</accession>
<gene>
    <name evidence="1" type="ORF">ACFS29_00240</name>
</gene>
<evidence type="ECO:0000313" key="2">
    <source>
        <dbReference type="Proteomes" id="UP001597548"/>
    </source>
</evidence>
<keyword evidence="1" id="KW-0648">Protein biosynthesis</keyword>
<reference evidence="2" key="1">
    <citation type="journal article" date="2019" name="Int. J. Syst. Evol. Microbiol.">
        <title>The Global Catalogue of Microorganisms (GCM) 10K type strain sequencing project: providing services to taxonomists for standard genome sequencing and annotation.</title>
        <authorList>
            <consortium name="The Broad Institute Genomics Platform"/>
            <consortium name="The Broad Institute Genome Sequencing Center for Infectious Disease"/>
            <person name="Wu L."/>
            <person name="Ma J."/>
        </authorList>
    </citation>
    <scope>NUCLEOTIDE SEQUENCE [LARGE SCALE GENOMIC DNA]</scope>
    <source>
        <strain evidence="2">KCTC 32514</strain>
    </source>
</reference>